<accession>A0ABS0RR21</accession>
<evidence type="ECO:0000313" key="1">
    <source>
        <dbReference type="EMBL" id="MBI0319907.1"/>
    </source>
</evidence>
<dbReference type="RefSeq" id="WP_198282317.1">
    <property type="nucleotide sequence ID" value="NZ_BAAAIF010000018.1"/>
</dbReference>
<sequence>MHSATRTVISLYLTELDHTRPVTPTDAAHAARHAELLLEGIRRPMATTYLVDAAHNLRTDPATHHARLAWARALATDLTDRP</sequence>
<organism evidence="1 2">
    <name type="scientific">Streptomyces javensis</name>
    <dbReference type="NCBI Taxonomy" id="114698"/>
    <lineage>
        <taxon>Bacteria</taxon>
        <taxon>Bacillati</taxon>
        <taxon>Actinomycetota</taxon>
        <taxon>Actinomycetes</taxon>
        <taxon>Kitasatosporales</taxon>
        <taxon>Streptomycetaceae</taxon>
        <taxon>Streptomyces</taxon>
        <taxon>Streptomyces violaceusniger group</taxon>
    </lineage>
</organism>
<proteinExistence type="predicted"/>
<keyword evidence="2" id="KW-1185">Reference proteome</keyword>
<reference evidence="1 2" key="1">
    <citation type="submission" date="2020-12" db="EMBL/GenBank/DDBJ databases">
        <authorList>
            <person name="Kusuma A.B."/>
            <person name="Nouioui I."/>
            <person name="Goodfellow M."/>
        </authorList>
    </citation>
    <scope>NUCLEOTIDE SEQUENCE [LARGE SCALE GENOMIC DNA]</scope>
    <source>
        <strain evidence="1 2">DSM 41764</strain>
    </source>
</reference>
<name>A0ABS0RR21_9ACTN</name>
<comment type="caution">
    <text evidence="1">The sequence shown here is derived from an EMBL/GenBank/DDBJ whole genome shotgun (WGS) entry which is preliminary data.</text>
</comment>
<dbReference type="Proteomes" id="UP000638849">
    <property type="component" value="Unassembled WGS sequence"/>
</dbReference>
<evidence type="ECO:0000313" key="2">
    <source>
        <dbReference type="Proteomes" id="UP000638849"/>
    </source>
</evidence>
<protein>
    <submittedName>
        <fullName evidence="1">Uncharacterized protein</fullName>
    </submittedName>
</protein>
<gene>
    <name evidence="1" type="ORF">JBF12_44550</name>
</gene>
<dbReference type="EMBL" id="JAEEAQ010001063">
    <property type="protein sequence ID" value="MBI0319907.1"/>
    <property type="molecule type" value="Genomic_DNA"/>
</dbReference>